<keyword evidence="1" id="KW-1133">Transmembrane helix</keyword>
<gene>
    <name evidence="2" type="ORF">BK730_03170</name>
</gene>
<dbReference type="Proteomes" id="UP000194945">
    <property type="component" value="Unassembled WGS sequence"/>
</dbReference>
<name>A0A242ZM27_9BACI</name>
<accession>A0A242ZM27</accession>
<protein>
    <submittedName>
        <fullName evidence="2">Uncharacterized protein</fullName>
    </submittedName>
</protein>
<proteinExistence type="predicted"/>
<comment type="caution">
    <text evidence="2">The sequence shown here is derived from an EMBL/GenBank/DDBJ whole genome shotgun (WGS) entry which is preliminary data.</text>
</comment>
<evidence type="ECO:0000256" key="1">
    <source>
        <dbReference type="SAM" id="Phobius"/>
    </source>
</evidence>
<keyword evidence="1" id="KW-0812">Transmembrane</keyword>
<organism evidence="2 3">
    <name type="scientific">Bacillus wiedmannii</name>
    <dbReference type="NCBI Taxonomy" id="1890302"/>
    <lineage>
        <taxon>Bacteria</taxon>
        <taxon>Bacillati</taxon>
        <taxon>Bacillota</taxon>
        <taxon>Bacilli</taxon>
        <taxon>Bacillales</taxon>
        <taxon>Bacillaceae</taxon>
        <taxon>Bacillus</taxon>
        <taxon>Bacillus cereus group</taxon>
    </lineage>
</organism>
<feature type="transmembrane region" description="Helical" evidence="1">
    <location>
        <begin position="48"/>
        <end position="71"/>
    </location>
</feature>
<dbReference type="EMBL" id="NFDE01000010">
    <property type="protein sequence ID" value="OTX96411.1"/>
    <property type="molecule type" value="Genomic_DNA"/>
</dbReference>
<dbReference type="AlphaFoldDB" id="A0A242ZM27"/>
<feature type="transmembrane region" description="Helical" evidence="1">
    <location>
        <begin position="20"/>
        <end position="42"/>
    </location>
</feature>
<keyword evidence="1" id="KW-0472">Membrane</keyword>
<sequence length="76" mass="7536">MKDSENVSDSLIQRGTGKIVGCLVAILGVTSGVGYLIVGACMGSCPAAPPICAACVGAFAALGTASMNNILKCFNL</sequence>
<evidence type="ECO:0000313" key="2">
    <source>
        <dbReference type="EMBL" id="OTX96411.1"/>
    </source>
</evidence>
<reference evidence="2 3" key="1">
    <citation type="submission" date="2016-10" db="EMBL/GenBank/DDBJ databases">
        <title>Comparative genomics of Bacillus thuringiensis reveals a path to pathogens against multiple invertebrate hosts.</title>
        <authorList>
            <person name="Zheng J."/>
            <person name="Gao Q."/>
            <person name="Liu H."/>
            <person name="Peng D."/>
            <person name="Ruan L."/>
            <person name="Sun M."/>
        </authorList>
    </citation>
    <scope>NUCLEOTIDE SEQUENCE [LARGE SCALE GENOMIC DNA]</scope>
    <source>
        <strain evidence="2">BGSC 4BK1</strain>
    </source>
</reference>
<evidence type="ECO:0000313" key="3">
    <source>
        <dbReference type="Proteomes" id="UP000194945"/>
    </source>
</evidence>